<dbReference type="EMBL" id="JAHLQT010039134">
    <property type="protein sequence ID" value="KAG7156456.1"/>
    <property type="molecule type" value="Genomic_DNA"/>
</dbReference>
<evidence type="ECO:0000313" key="2">
    <source>
        <dbReference type="Proteomes" id="UP000747542"/>
    </source>
</evidence>
<evidence type="ECO:0000313" key="1">
    <source>
        <dbReference type="EMBL" id="KAG7156456.1"/>
    </source>
</evidence>
<protein>
    <submittedName>
        <fullName evidence="1">UPF0696 protein C11orf68-like</fullName>
    </submittedName>
</protein>
<dbReference type="Pfam" id="PF08939">
    <property type="entry name" value="Bles03"/>
    <property type="match status" value="1"/>
</dbReference>
<dbReference type="PANTHER" id="PTHR31977">
    <property type="entry name" value="UPF0696 PROTEIN C11ORF68"/>
    <property type="match status" value="1"/>
</dbReference>
<dbReference type="Proteomes" id="UP000747542">
    <property type="component" value="Unassembled WGS sequence"/>
</dbReference>
<name>A0A8J5MM34_HOMAM</name>
<proteinExistence type="predicted"/>
<sequence length="229" mass="26203">MAKNYKTILAEAHASDDEKWIVYDPNKSTESIDDWLEEWAPSRISRDDGIGWIAICGRNRETESQIHDVDGLMDAWKELQHSGRPINLETISELAKQYCVTCGKWIIYAGPNAKVDSYWKKVATAIVKDQLPAISAKVSPLSTDKNTHVLCIYNKDFTDEEEVCHLEHAIRKIGLKCQLVYKPDAYTYMGIYRKNKWGLRPTIYKSDYELTSGQSIIKTNSEVPRILQS</sequence>
<comment type="caution">
    <text evidence="1">The sequence shown here is derived from an EMBL/GenBank/DDBJ whole genome shotgun (WGS) entry which is preliminary data.</text>
</comment>
<keyword evidence="2" id="KW-1185">Reference proteome</keyword>
<reference evidence="1" key="1">
    <citation type="journal article" date="2021" name="Sci. Adv.">
        <title>The American lobster genome reveals insights on longevity, neural, and immune adaptations.</title>
        <authorList>
            <person name="Polinski J.M."/>
            <person name="Zimin A.V."/>
            <person name="Clark K.F."/>
            <person name="Kohn A.B."/>
            <person name="Sadowski N."/>
            <person name="Timp W."/>
            <person name="Ptitsyn A."/>
            <person name="Khanna P."/>
            <person name="Romanova D.Y."/>
            <person name="Williams P."/>
            <person name="Greenwood S.J."/>
            <person name="Moroz L.L."/>
            <person name="Walt D.R."/>
            <person name="Bodnar A.G."/>
        </authorList>
    </citation>
    <scope>NUCLEOTIDE SEQUENCE</scope>
    <source>
        <strain evidence="1">GMGI-L3</strain>
    </source>
</reference>
<dbReference type="AlphaFoldDB" id="A0A8J5MM34"/>
<gene>
    <name evidence="1" type="ORF">Hamer_G020768</name>
</gene>
<dbReference type="InterPro" id="IPR015034">
    <property type="entry name" value="Bles03"/>
</dbReference>
<dbReference type="OrthoDB" id="10067381at2759"/>
<organism evidence="1 2">
    <name type="scientific">Homarus americanus</name>
    <name type="common">American lobster</name>
    <dbReference type="NCBI Taxonomy" id="6706"/>
    <lineage>
        <taxon>Eukaryota</taxon>
        <taxon>Metazoa</taxon>
        <taxon>Ecdysozoa</taxon>
        <taxon>Arthropoda</taxon>
        <taxon>Crustacea</taxon>
        <taxon>Multicrustacea</taxon>
        <taxon>Malacostraca</taxon>
        <taxon>Eumalacostraca</taxon>
        <taxon>Eucarida</taxon>
        <taxon>Decapoda</taxon>
        <taxon>Pleocyemata</taxon>
        <taxon>Astacidea</taxon>
        <taxon>Nephropoidea</taxon>
        <taxon>Nephropidae</taxon>
        <taxon>Homarus</taxon>
    </lineage>
</organism>
<accession>A0A8J5MM34</accession>
<dbReference type="PANTHER" id="PTHR31977:SF1">
    <property type="entry name" value="UPF0696 PROTEIN C11ORF68"/>
    <property type="match status" value="1"/>
</dbReference>